<evidence type="ECO:0000256" key="8">
    <source>
        <dbReference type="ARBA" id="ARBA00023136"/>
    </source>
</evidence>
<keyword evidence="6 10" id="KW-0067">ATP-binding</keyword>
<evidence type="ECO:0000256" key="1">
    <source>
        <dbReference type="ARBA" id="ARBA00004167"/>
    </source>
</evidence>
<evidence type="ECO:0000256" key="5">
    <source>
        <dbReference type="ARBA" id="ARBA00022803"/>
    </source>
</evidence>
<dbReference type="InterPro" id="IPR003812">
    <property type="entry name" value="Fido"/>
</dbReference>
<dbReference type="InterPro" id="IPR040198">
    <property type="entry name" value="Fido_containing"/>
</dbReference>
<evidence type="ECO:0000256" key="6">
    <source>
        <dbReference type="ARBA" id="ARBA00022840"/>
    </source>
</evidence>
<dbReference type="Gene3D" id="1.10.3290.10">
    <property type="entry name" value="Fido-like domain"/>
    <property type="match status" value="1"/>
</dbReference>
<feature type="domain" description="Fido" evidence="11">
    <location>
        <begin position="203"/>
        <end position="361"/>
    </location>
</feature>
<evidence type="ECO:0000313" key="13">
    <source>
        <dbReference type="Proteomes" id="UP001187682"/>
    </source>
</evidence>
<keyword evidence="4 10" id="KW-0547">Nucleotide-binding</keyword>
<dbReference type="PROSITE" id="PS51459">
    <property type="entry name" value="FIDO"/>
    <property type="match status" value="1"/>
</dbReference>
<dbReference type="AlphaFoldDB" id="A0AAE8MVN0"/>
<comment type="caution">
    <text evidence="12">The sequence shown here is derived from an EMBL/GenBank/DDBJ whole genome shotgun (WGS) entry which is preliminary data.</text>
</comment>
<keyword evidence="7" id="KW-1133">Transmembrane helix</keyword>
<evidence type="ECO:0000313" key="12">
    <source>
        <dbReference type="EMBL" id="SPO00238.1"/>
    </source>
</evidence>
<evidence type="ECO:0000256" key="3">
    <source>
        <dbReference type="ARBA" id="ARBA00022737"/>
    </source>
</evidence>
<keyword evidence="8" id="KW-0472">Membrane</keyword>
<keyword evidence="5" id="KW-0802">TPR repeat</keyword>
<dbReference type="GO" id="GO:0005524">
    <property type="term" value="F:ATP binding"/>
    <property type="evidence" value="ECO:0007669"/>
    <property type="project" value="UniProtKB-KW"/>
</dbReference>
<evidence type="ECO:0000256" key="2">
    <source>
        <dbReference type="ARBA" id="ARBA00022692"/>
    </source>
</evidence>
<name>A0AAE8MVN0_9PEZI</name>
<evidence type="ECO:0000256" key="7">
    <source>
        <dbReference type="ARBA" id="ARBA00022989"/>
    </source>
</evidence>
<gene>
    <name evidence="12" type="ORF">DNG_03085</name>
</gene>
<comment type="subcellular location">
    <subcellularLocation>
        <location evidence="1">Membrane</location>
        <topology evidence="1">Single-pass membrane protein</topology>
    </subcellularLocation>
</comment>
<keyword evidence="13" id="KW-1185">Reference proteome</keyword>
<keyword evidence="3" id="KW-0677">Repeat</keyword>
<organism evidence="12 13">
    <name type="scientific">Cephalotrichum gorgonifer</name>
    <dbReference type="NCBI Taxonomy" id="2041049"/>
    <lineage>
        <taxon>Eukaryota</taxon>
        <taxon>Fungi</taxon>
        <taxon>Dikarya</taxon>
        <taxon>Ascomycota</taxon>
        <taxon>Pezizomycotina</taxon>
        <taxon>Sordariomycetes</taxon>
        <taxon>Hypocreomycetidae</taxon>
        <taxon>Microascales</taxon>
        <taxon>Microascaceae</taxon>
        <taxon>Cephalotrichum</taxon>
    </lineage>
</organism>
<evidence type="ECO:0000256" key="10">
    <source>
        <dbReference type="PIRSR" id="PIRSR640198-2"/>
    </source>
</evidence>
<dbReference type="SUPFAM" id="SSF140931">
    <property type="entry name" value="Fic-like"/>
    <property type="match status" value="1"/>
</dbReference>
<protein>
    <recommendedName>
        <fullName evidence="11">Fido domain-containing protein</fullName>
    </recommendedName>
</protein>
<dbReference type="InterPro" id="IPR036597">
    <property type="entry name" value="Fido-like_dom_sf"/>
</dbReference>
<evidence type="ECO:0000256" key="4">
    <source>
        <dbReference type="ARBA" id="ARBA00022741"/>
    </source>
</evidence>
<feature type="active site" evidence="9">
    <location>
        <position position="296"/>
    </location>
</feature>
<dbReference type="PANTHER" id="PTHR13504:SF34">
    <property type="entry name" value="PROTEIN ADENYLYLTRANSFERASE FICD"/>
    <property type="match status" value="1"/>
</dbReference>
<dbReference type="Pfam" id="PF02661">
    <property type="entry name" value="Fic"/>
    <property type="match status" value="1"/>
</dbReference>
<reference evidence="12" key="1">
    <citation type="submission" date="2018-03" db="EMBL/GenBank/DDBJ databases">
        <authorList>
            <person name="Guldener U."/>
        </authorList>
    </citation>
    <scope>NUCLEOTIDE SEQUENCE</scope>
</reference>
<evidence type="ECO:0000256" key="9">
    <source>
        <dbReference type="PIRSR" id="PIRSR640198-1"/>
    </source>
</evidence>
<proteinExistence type="predicted"/>
<dbReference type="PANTHER" id="PTHR13504">
    <property type="entry name" value="FIDO DOMAIN-CONTAINING PROTEIN DDB_G0283145"/>
    <property type="match status" value="1"/>
</dbReference>
<dbReference type="Proteomes" id="UP001187682">
    <property type="component" value="Unassembled WGS sequence"/>
</dbReference>
<evidence type="ECO:0000259" key="11">
    <source>
        <dbReference type="PROSITE" id="PS51459"/>
    </source>
</evidence>
<keyword evidence="2" id="KW-0812">Transmembrane</keyword>
<dbReference type="GO" id="GO:0016020">
    <property type="term" value="C:membrane"/>
    <property type="evidence" value="ECO:0007669"/>
    <property type="project" value="UniProtKB-SubCell"/>
</dbReference>
<feature type="binding site" evidence="10">
    <location>
        <begin position="300"/>
        <end position="307"/>
    </location>
    <ligand>
        <name>ATP</name>
        <dbReference type="ChEBI" id="CHEBI:30616"/>
    </ligand>
</feature>
<sequence length="369" mass="42332">MLVNIPPVLARRAAQHHVVRRLGIRCASTIQQKRDKKLRIIYAPLAKLPKDSVEYTELGRSGMVWENYFHPQDSQKLGYIKAQKKCKDTLREIDSLRDSMRIPVGEIAKSFVAEYAHQSVQIEDNRMAPGESHILNDYLVADVLAPLELDKMSALEISQIDLPDQSHLIPNAEPSQVAELRNHLVASRWIAEAALAKPWTSGLDEKELGCLAALTMRDLGRGKYYHTPFGRRVELGHYRSTPIQVRSNPMRIFPYPVEVPECMKRFFIWRDQAHRDGKLHPLILACQAVVYFLAIHPFPDGNGRVSRMMMHDYMVRHGYLPAFMMGLERQDYLKMISDAQDGKPDELVFRVVTTQMEFLQDFKLSEGNP</sequence>
<accession>A0AAE8MVN0</accession>
<dbReference type="EMBL" id="ONZQ02000003">
    <property type="protein sequence ID" value="SPO00238.1"/>
    <property type="molecule type" value="Genomic_DNA"/>
</dbReference>